<evidence type="ECO:0000313" key="1">
    <source>
        <dbReference type="EMBL" id="TFK26812.1"/>
    </source>
</evidence>
<organism evidence="1 2">
    <name type="scientific">Coprinopsis marcescibilis</name>
    <name type="common">Agaric fungus</name>
    <name type="synonym">Psathyrella marcescibilis</name>
    <dbReference type="NCBI Taxonomy" id="230819"/>
    <lineage>
        <taxon>Eukaryota</taxon>
        <taxon>Fungi</taxon>
        <taxon>Dikarya</taxon>
        <taxon>Basidiomycota</taxon>
        <taxon>Agaricomycotina</taxon>
        <taxon>Agaricomycetes</taxon>
        <taxon>Agaricomycetidae</taxon>
        <taxon>Agaricales</taxon>
        <taxon>Agaricineae</taxon>
        <taxon>Psathyrellaceae</taxon>
        <taxon>Coprinopsis</taxon>
    </lineage>
</organism>
<dbReference type="AlphaFoldDB" id="A0A5C3L2K6"/>
<dbReference type="Proteomes" id="UP000307440">
    <property type="component" value="Unassembled WGS sequence"/>
</dbReference>
<gene>
    <name evidence="1" type="ORF">FA15DRAFT_259287</name>
</gene>
<proteinExistence type="predicted"/>
<dbReference type="EMBL" id="ML210171">
    <property type="protein sequence ID" value="TFK26812.1"/>
    <property type="molecule type" value="Genomic_DNA"/>
</dbReference>
<name>A0A5C3L2K6_COPMA</name>
<sequence length="182" mass="20319">MFPSLFCLRHTFRTVPFPVARCPNSPRLDGNLASPLTRLQDSSRYPVLLSFLSHQDPVSEGPVGIRVITLSLTAAMCLCASDSQIVAYSLQRSFHIPQLYFSACLLLPTSSENLVLHSEILEFALTLIHLHGDKPAIFLLAEIRSTKCQFFVQKQQKTVAGRHNTGRQVVVNRKVVMNTGNR</sequence>
<evidence type="ECO:0000313" key="2">
    <source>
        <dbReference type="Proteomes" id="UP000307440"/>
    </source>
</evidence>
<protein>
    <submittedName>
        <fullName evidence="1">Uncharacterized protein</fullName>
    </submittedName>
</protein>
<accession>A0A5C3L2K6</accession>
<reference evidence="1 2" key="1">
    <citation type="journal article" date="2019" name="Nat. Ecol. Evol.">
        <title>Megaphylogeny resolves global patterns of mushroom evolution.</title>
        <authorList>
            <person name="Varga T."/>
            <person name="Krizsan K."/>
            <person name="Foldi C."/>
            <person name="Dima B."/>
            <person name="Sanchez-Garcia M."/>
            <person name="Sanchez-Ramirez S."/>
            <person name="Szollosi G.J."/>
            <person name="Szarkandi J.G."/>
            <person name="Papp V."/>
            <person name="Albert L."/>
            <person name="Andreopoulos W."/>
            <person name="Angelini C."/>
            <person name="Antonin V."/>
            <person name="Barry K.W."/>
            <person name="Bougher N.L."/>
            <person name="Buchanan P."/>
            <person name="Buyck B."/>
            <person name="Bense V."/>
            <person name="Catcheside P."/>
            <person name="Chovatia M."/>
            <person name="Cooper J."/>
            <person name="Damon W."/>
            <person name="Desjardin D."/>
            <person name="Finy P."/>
            <person name="Geml J."/>
            <person name="Haridas S."/>
            <person name="Hughes K."/>
            <person name="Justo A."/>
            <person name="Karasinski D."/>
            <person name="Kautmanova I."/>
            <person name="Kiss B."/>
            <person name="Kocsube S."/>
            <person name="Kotiranta H."/>
            <person name="LaButti K.M."/>
            <person name="Lechner B.E."/>
            <person name="Liimatainen K."/>
            <person name="Lipzen A."/>
            <person name="Lukacs Z."/>
            <person name="Mihaltcheva S."/>
            <person name="Morgado L.N."/>
            <person name="Niskanen T."/>
            <person name="Noordeloos M.E."/>
            <person name="Ohm R.A."/>
            <person name="Ortiz-Santana B."/>
            <person name="Ovrebo C."/>
            <person name="Racz N."/>
            <person name="Riley R."/>
            <person name="Savchenko A."/>
            <person name="Shiryaev A."/>
            <person name="Soop K."/>
            <person name="Spirin V."/>
            <person name="Szebenyi C."/>
            <person name="Tomsovsky M."/>
            <person name="Tulloss R.E."/>
            <person name="Uehling J."/>
            <person name="Grigoriev I.V."/>
            <person name="Vagvolgyi C."/>
            <person name="Papp T."/>
            <person name="Martin F.M."/>
            <person name="Miettinen O."/>
            <person name="Hibbett D.S."/>
            <person name="Nagy L.G."/>
        </authorList>
    </citation>
    <scope>NUCLEOTIDE SEQUENCE [LARGE SCALE GENOMIC DNA]</scope>
    <source>
        <strain evidence="1 2">CBS 121175</strain>
    </source>
</reference>
<keyword evidence="2" id="KW-1185">Reference proteome</keyword>